<dbReference type="InterPro" id="IPR003653">
    <property type="entry name" value="Peptidase_C48_C"/>
</dbReference>
<keyword evidence="2" id="KW-0645">Protease</keyword>
<accession>A0ABD2XRK5</accession>
<feature type="domain" description="Ubiquitin-like protease family profile" evidence="4">
    <location>
        <begin position="1"/>
        <end position="326"/>
    </location>
</feature>
<dbReference type="PROSITE" id="PS50600">
    <property type="entry name" value="ULP_PROTEASE"/>
    <property type="match status" value="1"/>
</dbReference>
<evidence type="ECO:0000313" key="5">
    <source>
        <dbReference type="EMBL" id="KAL3407679.1"/>
    </source>
</evidence>
<evidence type="ECO:0000256" key="3">
    <source>
        <dbReference type="ARBA" id="ARBA00022801"/>
    </source>
</evidence>
<keyword evidence="6" id="KW-1185">Reference proteome</keyword>
<comment type="similarity">
    <text evidence="1">Belongs to the peptidase C48 family.</text>
</comment>
<dbReference type="AlphaFoldDB" id="A0ABD2XRK5"/>
<dbReference type="Proteomes" id="UP001627154">
    <property type="component" value="Unassembled WGS sequence"/>
</dbReference>
<dbReference type="GO" id="GO:0008233">
    <property type="term" value="F:peptidase activity"/>
    <property type="evidence" value="ECO:0007669"/>
    <property type="project" value="UniProtKB-KW"/>
</dbReference>
<gene>
    <name evidence="5" type="ORF">TKK_000353</name>
</gene>
<evidence type="ECO:0000313" key="6">
    <source>
        <dbReference type="Proteomes" id="UP001627154"/>
    </source>
</evidence>
<sequence>MLDLITNNDFIEDIHIDFFHCSLNFAMNDMWSHQFLEISEIPQNKRHIEILFKKPLFENGNGHWVCSYYDCDTISIYDSLNEKECCTDYKSVLQILHPYCFTSNPPKVKFPEVQQQPNGVNCGVFAIAFATSLIIGIKPNMVEYELEQMLPHLRSMFENNKLQNFPCTLKPVDAIHVKQLRYHRNYHRSILKNGYLTDNHMDYFSALLKNVSMYLPISTLLISNPDRILLNSSDRPFLQLMYKHPPENSTIGHWFCSYYDGISIYIYDSMKKNRNIESLDLDNKCMLQRLHKKYFDDGKQLIFPNVPCQSNGVDCGVFAIAFATTLLFGNKPREDITYDGSAMRSHLSHIFNTRIINEFPFSNNNVSANGYESIELIQAKFQLASITENAVHDGLNPLPVQRRRKASILSRTAKKAKLNASFYLKQKQSNSKEKLPFSELPLSIYSFENSKAPNCGARVDKRKGLNRSEPSKKVRFSDLDRNGYYDKLDERSTEVEGSDLELSSQDFEMAYSYKPLIEKIQAIKKDCENLKTSKKNVSKIKRIENKIAKRNIKRSAQVLQKYRKITVKNNTISLLKSKHVYVDELAEKMSQLDIISKKFEADKMVTKCIYIRDRMIQ</sequence>
<evidence type="ECO:0000256" key="1">
    <source>
        <dbReference type="ARBA" id="ARBA00005234"/>
    </source>
</evidence>
<dbReference type="EMBL" id="JBJJXI010000003">
    <property type="protein sequence ID" value="KAL3407679.1"/>
    <property type="molecule type" value="Genomic_DNA"/>
</dbReference>
<evidence type="ECO:0000259" key="4">
    <source>
        <dbReference type="PROSITE" id="PS50600"/>
    </source>
</evidence>
<dbReference type="GO" id="GO:0006508">
    <property type="term" value="P:proteolysis"/>
    <property type="evidence" value="ECO:0007669"/>
    <property type="project" value="UniProtKB-KW"/>
</dbReference>
<reference evidence="5 6" key="1">
    <citation type="journal article" date="2024" name="bioRxiv">
        <title>A reference genome for Trichogramma kaykai: A tiny desert-dwelling parasitoid wasp with competing sex-ratio distorters.</title>
        <authorList>
            <person name="Culotta J."/>
            <person name="Lindsey A.R."/>
        </authorList>
    </citation>
    <scope>NUCLEOTIDE SEQUENCE [LARGE SCALE GENOMIC DNA]</scope>
    <source>
        <strain evidence="5 6">KSX58</strain>
    </source>
</reference>
<dbReference type="SUPFAM" id="SSF54001">
    <property type="entry name" value="Cysteine proteinases"/>
    <property type="match status" value="2"/>
</dbReference>
<keyword evidence="3" id="KW-0378">Hydrolase</keyword>
<dbReference type="Gene3D" id="3.40.395.10">
    <property type="entry name" value="Adenoviral Proteinase, Chain A"/>
    <property type="match status" value="2"/>
</dbReference>
<protein>
    <recommendedName>
        <fullName evidence="4">Ubiquitin-like protease family profile domain-containing protein</fullName>
    </recommendedName>
</protein>
<evidence type="ECO:0000256" key="2">
    <source>
        <dbReference type="ARBA" id="ARBA00022670"/>
    </source>
</evidence>
<dbReference type="Pfam" id="PF02902">
    <property type="entry name" value="Peptidase_C48"/>
    <property type="match status" value="1"/>
</dbReference>
<organism evidence="5 6">
    <name type="scientific">Trichogramma kaykai</name>
    <dbReference type="NCBI Taxonomy" id="54128"/>
    <lineage>
        <taxon>Eukaryota</taxon>
        <taxon>Metazoa</taxon>
        <taxon>Ecdysozoa</taxon>
        <taxon>Arthropoda</taxon>
        <taxon>Hexapoda</taxon>
        <taxon>Insecta</taxon>
        <taxon>Pterygota</taxon>
        <taxon>Neoptera</taxon>
        <taxon>Endopterygota</taxon>
        <taxon>Hymenoptera</taxon>
        <taxon>Apocrita</taxon>
        <taxon>Proctotrupomorpha</taxon>
        <taxon>Chalcidoidea</taxon>
        <taxon>Trichogrammatidae</taxon>
        <taxon>Trichogramma</taxon>
    </lineage>
</organism>
<comment type="caution">
    <text evidence="5">The sequence shown here is derived from an EMBL/GenBank/DDBJ whole genome shotgun (WGS) entry which is preliminary data.</text>
</comment>
<dbReference type="PANTHER" id="PTHR34718">
    <property type="entry name" value="PHD-TYPE DOMAIN-CONTAINING PROTEIN"/>
    <property type="match status" value="1"/>
</dbReference>
<dbReference type="InterPro" id="IPR038765">
    <property type="entry name" value="Papain-like_cys_pep_sf"/>
</dbReference>
<name>A0ABD2XRK5_9HYME</name>
<dbReference type="PANTHER" id="PTHR34718:SF2">
    <property type="entry name" value="PHD-TYPE DOMAIN-CONTAINING PROTEIN"/>
    <property type="match status" value="1"/>
</dbReference>
<proteinExistence type="inferred from homology"/>